<proteinExistence type="inferred from homology"/>
<dbReference type="Pfam" id="PF03960">
    <property type="entry name" value="ArsC"/>
    <property type="match status" value="1"/>
</dbReference>
<dbReference type="InterPro" id="IPR006660">
    <property type="entry name" value="Arsenate_reductase-like"/>
</dbReference>
<dbReference type="AlphaFoldDB" id="A0A1N7JH70"/>
<reference evidence="5 6" key="1">
    <citation type="submission" date="2017-01" db="EMBL/GenBank/DDBJ databases">
        <authorList>
            <person name="Mah S.A."/>
            <person name="Swanson W.J."/>
            <person name="Moy G.W."/>
            <person name="Vacquier V.D."/>
        </authorList>
    </citation>
    <scope>NUCLEOTIDE SEQUENCE [LARGE SCALE GENOMIC DNA]</scope>
    <source>
        <strain evidence="5 6">DSM 11589</strain>
    </source>
</reference>
<evidence type="ECO:0000256" key="1">
    <source>
        <dbReference type="ARBA" id="ARBA00007198"/>
    </source>
</evidence>
<dbReference type="Gene3D" id="3.40.30.10">
    <property type="entry name" value="Glutaredoxin"/>
    <property type="match status" value="1"/>
</dbReference>
<dbReference type="EC" id="1.20.4.1" evidence="4"/>
<dbReference type="PANTHER" id="PTHR30041">
    <property type="entry name" value="ARSENATE REDUCTASE"/>
    <property type="match status" value="1"/>
</dbReference>
<dbReference type="STRING" id="80876.SAMN05421779_102263"/>
<dbReference type="SUPFAM" id="SSF52833">
    <property type="entry name" value="Thioredoxin-like"/>
    <property type="match status" value="1"/>
</dbReference>
<dbReference type="CDD" id="cd03034">
    <property type="entry name" value="ArsC_ArsC"/>
    <property type="match status" value="1"/>
</dbReference>
<evidence type="ECO:0000256" key="2">
    <source>
        <dbReference type="ARBA" id="ARBA00023002"/>
    </source>
</evidence>
<dbReference type="RefSeq" id="WP_076399155.1">
    <property type="nucleotide sequence ID" value="NZ_FTOA01000002.1"/>
</dbReference>
<dbReference type="PROSITE" id="PS51353">
    <property type="entry name" value="ARSC"/>
    <property type="match status" value="1"/>
</dbReference>
<comment type="catalytic activity">
    <reaction evidence="4">
        <text>[glutaredoxin]-dithiol + arsenate + glutathione + H(+) = glutathionyl-S-S-[glutaredoxin] + arsenite + H2O</text>
        <dbReference type="Rhea" id="RHEA:22016"/>
        <dbReference type="Rhea" id="RHEA-COMP:10729"/>
        <dbReference type="Rhea" id="RHEA-COMP:17668"/>
        <dbReference type="ChEBI" id="CHEBI:15377"/>
        <dbReference type="ChEBI" id="CHEBI:15378"/>
        <dbReference type="ChEBI" id="CHEBI:29242"/>
        <dbReference type="ChEBI" id="CHEBI:29950"/>
        <dbReference type="ChEBI" id="CHEBI:48597"/>
        <dbReference type="ChEBI" id="CHEBI:57925"/>
        <dbReference type="ChEBI" id="CHEBI:146199"/>
        <dbReference type="EC" id="1.20.4.1"/>
    </reaction>
</comment>
<dbReference type="PANTHER" id="PTHR30041:SF4">
    <property type="entry name" value="ARSENATE REDUCTASE"/>
    <property type="match status" value="1"/>
</dbReference>
<dbReference type="GO" id="GO:0008794">
    <property type="term" value="F:arsenate reductase (glutaredoxin) activity"/>
    <property type="evidence" value="ECO:0007669"/>
    <property type="project" value="UniProtKB-UniRule"/>
</dbReference>
<name>A0A1N7JH70_9PROT</name>
<sequence length="112" mass="12080">MSVTIYHNPRCSKSRETLALLTERGVDPTVIEYLKTPPTVAELTAILAQLGMAPQDLVRKKDAKEAGLDLTVSTEQLIAAMVAHPAVIERPIVVANGKARVGRPPESVLDIL</sequence>
<keyword evidence="6" id="KW-1185">Reference proteome</keyword>
<evidence type="ECO:0000313" key="5">
    <source>
        <dbReference type="EMBL" id="SIS48660.1"/>
    </source>
</evidence>
<evidence type="ECO:0000256" key="4">
    <source>
        <dbReference type="RuleBase" id="RU362029"/>
    </source>
</evidence>
<organism evidence="5 6">
    <name type="scientific">Insolitispirillum peregrinum</name>
    <dbReference type="NCBI Taxonomy" id="80876"/>
    <lineage>
        <taxon>Bacteria</taxon>
        <taxon>Pseudomonadati</taxon>
        <taxon>Pseudomonadota</taxon>
        <taxon>Alphaproteobacteria</taxon>
        <taxon>Rhodospirillales</taxon>
        <taxon>Novispirillaceae</taxon>
        <taxon>Insolitispirillum</taxon>
    </lineage>
</organism>
<dbReference type="OrthoDB" id="9790554at2"/>
<dbReference type="InterPro" id="IPR006659">
    <property type="entry name" value="Arsenate_reductase"/>
</dbReference>
<dbReference type="InterPro" id="IPR036249">
    <property type="entry name" value="Thioredoxin-like_sf"/>
</dbReference>
<gene>
    <name evidence="5" type="ORF">SAMN05421779_102263</name>
</gene>
<dbReference type="NCBIfam" id="TIGR00014">
    <property type="entry name" value="arsC"/>
    <property type="match status" value="1"/>
</dbReference>
<protein>
    <recommendedName>
        <fullName evidence="4">Arsenate reductase</fullName>
        <ecNumber evidence="4">1.20.4.1</ecNumber>
    </recommendedName>
</protein>
<dbReference type="Proteomes" id="UP000185678">
    <property type="component" value="Unassembled WGS sequence"/>
</dbReference>
<dbReference type="EMBL" id="FTOA01000002">
    <property type="protein sequence ID" value="SIS48660.1"/>
    <property type="molecule type" value="Genomic_DNA"/>
</dbReference>
<keyword evidence="2 4" id="KW-0560">Oxidoreductase</keyword>
<evidence type="ECO:0000256" key="3">
    <source>
        <dbReference type="PROSITE-ProRule" id="PRU01282"/>
    </source>
</evidence>
<evidence type="ECO:0000313" key="6">
    <source>
        <dbReference type="Proteomes" id="UP000185678"/>
    </source>
</evidence>
<comment type="similarity">
    <text evidence="1 3 4">Belongs to the ArsC family.</text>
</comment>
<accession>A0A1N7JH70</accession>